<dbReference type="Proteomes" id="UP000822688">
    <property type="component" value="Chromosome 4"/>
</dbReference>
<dbReference type="EMBL" id="CM026424">
    <property type="protein sequence ID" value="KAG0579473.1"/>
    <property type="molecule type" value="Genomic_DNA"/>
</dbReference>
<sequence>MRASFQSIFTAPPPAFILLSPAKIQLVGFRPPNCPGSGCARVHLLRARGSTSRHTAEVPIDARSRDWLYRDRSRPHASDCELACRLHRPGERVSDSSESIPVPAGHSVPSLATNTKPGV</sequence>
<gene>
    <name evidence="2" type="ORF">KC19_4G101400</name>
</gene>
<feature type="region of interest" description="Disordered" evidence="1">
    <location>
        <begin position="90"/>
        <end position="119"/>
    </location>
</feature>
<evidence type="ECO:0000313" key="2">
    <source>
        <dbReference type="EMBL" id="KAG0579473.1"/>
    </source>
</evidence>
<proteinExistence type="predicted"/>
<reference evidence="2" key="1">
    <citation type="submission" date="2020-06" db="EMBL/GenBank/DDBJ databases">
        <title>WGS assembly of Ceratodon purpureus strain R40.</title>
        <authorList>
            <person name="Carey S.B."/>
            <person name="Jenkins J."/>
            <person name="Shu S."/>
            <person name="Lovell J.T."/>
            <person name="Sreedasyam A."/>
            <person name="Maumus F."/>
            <person name="Tiley G.P."/>
            <person name="Fernandez-Pozo N."/>
            <person name="Barry K."/>
            <person name="Chen C."/>
            <person name="Wang M."/>
            <person name="Lipzen A."/>
            <person name="Daum C."/>
            <person name="Saski C.A."/>
            <person name="Payton A.C."/>
            <person name="Mcbreen J.C."/>
            <person name="Conrad R.E."/>
            <person name="Kollar L.M."/>
            <person name="Olsson S."/>
            <person name="Huttunen S."/>
            <person name="Landis J.B."/>
            <person name="Wickett N.J."/>
            <person name="Johnson M.G."/>
            <person name="Rensing S.A."/>
            <person name="Grimwood J."/>
            <person name="Schmutz J."/>
            <person name="Mcdaniel S.F."/>
        </authorList>
    </citation>
    <scope>NUCLEOTIDE SEQUENCE</scope>
    <source>
        <strain evidence="2">R40</strain>
    </source>
</reference>
<protein>
    <submittedName>
        <fullName evidence="2">Uncharacterized protein</fullName>
    </submittedName>
</protein>
<name>A0A8T0IAF0_CERPU</name>
<evidence type="ECO:0000313" key="3">
    <source>
        <dbReference type="Proteomes" id="UP000822688"/>
    </source>
</evidence>
<evidence type="ECO:0000256" key="1">
    <source>
        <dbReference type="SAM" id="MobiDB-lite"/>
    </source>
</evidence>
<dbReference type="AlphaFoldDB" id="A0A8T0IAF0"/>
<feature type="compositionally biased region" description="Polar residues" evidence="1">
    <location>
        <begin position="110"/>
        <end position="119"/>
    </location>
</feature>
<organism evidence="2 3">
    <name type="scientific">Ceratodon purpureus</name>
    <name type="common">Fire moss</name>
    <name type="synonym">Dicranum purpureum</name>
    <dbReference type="NCBI Taxonomy" id="3225"/>
    <lineage>
        <taxon>Eukaryota</taxon>
        <taxon>Viridiplantae</taxon>
        <taxon>Streptophyta</taxon>
        <taxon>Embryophyta</taxon>
        <taxon>Bryophyta</taxon>
        <taxon>Bryophytina</taxon>
        <taxon>Bryopsida</taxon>
        <taxon>Dicranidae</taxon>
        <taxon>Pseudoditrichales</taxon>
        <taxon>Ditrichaceae</taxon>
        <taxon>Ceratodon</taxon>
    </lineage>
</organism>
<comment type="caution">
    <text evidence="2">The sequence shown here is derived from an EMBL/GenBank/DDBJ whole genome shotgun (WGS) entry which is preliminary data.</text>
</comment>
<keyword evidence="3" id="KW-1185">Reference proteome</keyword>
<accession>A0A8T0IAF0</accession>